<accession>A0A8B6ECW5</accession>
<reference evidence="2" key="1">
    <citation type="submission" date="2018-11" db="EMBL/GenBank/DDBJ databases">
        <authorList>
            <person name="Alioto T."/>
            <person name="Alioto T."/>
        </authorList>
    </citation>
    <scope>NUCLEOTIDE SEQUENCE</scope>
</reference>
<dbReference type="Gene3D" id="3.30.710.10">
    <property type="entry name" value="Potassium Channel Kv1.1, Chain A"/>
    <property type="match status" value="1"/>
</dbReference>
<dbReference type="Proteomes" id="UP000596742">
    <property type="component" value="Unassembled WGS sequence"/>
</dbReference>
<dbReference type="PANTHER" id="PTHR22744:SF17">
    <property type="entry name" value="BTB DOMAIN-CONTAINING PROTEIN"/>
    <property type="match status" value="1"/>
</dbReference>
<evidence type="ECO:0000259" key="1">
    <source>
        <dbReference type="Pfam" id="PF00651"/>
    </source>
</evidence>
<dbReference type="PANTHER" id="PTHR22744">
    <property type="entry name" value="HELIX LOOP HELIX PROTEIN 21-RELATED"/>
    <property type="match status" value="1"/>
</dbReference>
<dbReference type="InterPro" id="IPR000210">
    <property type="entry name" value="BTB/POZ_dom"/>
</dbReference>
<evidence type="ECO:0000313" key="3">
    <source>
        <dbReference type="Proteomes" id="UP000596742"/>
    </source>
</evidence>
<dbReference type="SUPFAM" id="SSF54695">
    <property type="entry name" value="POZ domain"/>
    <property type="match status" value="1"/>
</dbReference>
<organism evidence="2 3">
    <name type="scientific">Mytilus galloprovincialis</name>
    <name type="common">Mediterranean mussel</name>
    <dbReference type="NCBI Taxonomy" id="29158"/>
    <lineage>
        <taxon>Eukaryota</taxon>
        <taxon>Metazoa</taxon>
        <taxon>Spiralia</taxon>
        <taxon>Lophotrochozoa</taxon>
        <taxon>Mollusca</taxon>
        <taxon>Bivalvia</taxon>
        <taxon>Autobranchia</taxon>
        <taxon>Pteriomorphia</taxon>
        <taxon>Mytilida</taxon>
        <taxon>Mytiloidea</taxon>
        <taxon>Mytilidae</taxon>
        <taxon>Mytilinae</taxon>
        <taxon>Mytilus</taxon>
    </lineage>
</organism>
<gene>
    <name evidence="2" type="ORF">MGAL_10B075154</name>
</gene>
<comment type="caution">
    <text evidence="2">The sequence shown here is derived from an EMBL/GenBank/DDBJ whole genome shotgun (WGS) entry which is preliminary data.</text>
</comment>
<dbReference type="EMBL" id="UYJE01004821">
    <property type="protein sequence ID" value="VDI31730.1"/>
    <property type="molecule type" value="Genomic_DNA"/>
</dbReference>
<dbReference type="AlphaFoldDB" id="A0A8B6ECW5"/>
<proteinExistence type="predicted"/>
<dbReference type="InterPro" id="IPR011333">
    <property type="entry name" value="SKP1/BTB/POZ_sf"/>
</dbReference>
<dbReference type="Pfam" id="PF00651">
    <property type="entry name" value="BTB"/>
    <property type="match status" value="1"/>
</dbReference>
<name>A0A8B6ECW5_MYTGA</name>
<evidence type="ECO:0000313" key="2">
    <source>
        <dbReference type="EMBL" id="VDI31730.1"/>
    </source>
</evidence>
<feature type="non-terminal residue" evidence="2">
    <location>
        <position position="163"/>
    </location>
</feature>
<feature type="non-terminal residue" evidence="2">
    <location>
        <position position="1"/>
    </location>
</feature>
<dbReference type="OrthoDB" id="6102704at2759"/>
<keyword evidence="3" id="KW-1185">Reference proteome</keyword>
<sequence>IKSTSLHVNSEQIIRESPVFERMLQSEFQEKDVKEIILPGKRVEDFVHFLRCTLPSIDDCLEDETVHKVLPLAHEYQTKRTLEKADLFLKERCESETDNLPSCTIIENILEAELYNLPQYLKACINIASKKYYKKLVQHSEFENISMETRLKISLKRWEDIDT</sequence>
<protein>
    <recommendedName>
        <fullName evidence="1">BTB domain-containing protein</fullName>
    </recommendedName>
</protein>
<feature type="domain" description="BTB" evidence="1">
    <location>
        <begin position="13"/>
        <end position="91"/>
    </location>
</feature>